<name>A0A7R7ENC4_9FIRM</name>
<proteinExistence type="predicted"/>
<sequence>MRRNTCEEKTNGLKIDLNITKMVRYVCTAGVLIVAIIFGTKTYEKMLDQ</sequence>
<organism evidence="2 3">
    <name type="scientific">Anaeromicropila herbilytica</name>
    <dbReference type="NCBI Taxonomy" id="2785025"/>
    <lineage>
        <taxon>Bacteria</taxon>
        <taxon>Bacillati</taxon>
        <taxon>Bacillota</taxon>
        <taxon>Clostridia</taxon>
        <taxon>Lachnospirales</taxon>
        <taxon>Lachnospiraceae</taxon>
        <taxon>Anaeromicropila</taxon>
    </lineage>
</organism>
<dbReference type="Proteomes" id="UP000595897">
    <property type="component" value="Chromosome"/>
</dbReference>
<evidence type="ECO:0000313" key="3">
    <source>
        <dbReference type="Proteomes" id="UP000595897"/>
    </source>
</evidence>
<dbReference type="RefSeq" id="WP_271713198.1">
    <property type="nucleotide sequence ID" value="NZ_AP024169.1"/>
</dbReference>
<gene>
    <name evidence="2" type="ORF">bsdtb5_34200</name>
</gene>
<evidence type="ECO:0000256" key="1">
    <source>
        <dbReference type="SAM" id="Phobius"/>
    </source>
</evidence>
<dbReference type="EMBL" id="AP024169">
    <property type="protein sequence ID" value="BCN32125.1"/>
    <property type="molecule type" value="Genomic_DNA"/>
</dbReference>
<protein>
    <submittedName>
        <fullName evidence="2">Uncharacterized protein</fullName>
    </submittedName>
</protein>
<keyword evidence="1" id="KW-0812">Transmembrane</keyword>
<dbReference type="AlphaFoldDB" id="A0A7R7ENC4"/>
<keyword evidence="1" id="KW-1133">Transmembrane helix</keyword>
<accession>A0A7R7ENC4</accession>
<feature type="transmembrane region" description="Helical" evidence="1">
    <location>
        <begin position="22"/>
        <end position="40"/>
    </location>
</feature>
<dbReference type="KEGG" id="ahb:bsdtb5_34200"/>
<reference evidence="2 3" key="1">
    <citation type="submission" date="2020-11" db="EMBL/GenBank/DDBJ databases">
        <title>Draft genome sequencing of a Lachnospiraceae strain isolated from anoxic soil subjected to BSD treatment.</title>
        <authorList>
            <person name="Uek A."/>
            <person name="Tonouchi A."/>
        </authorList>
    </citation>
    <scope>NUCLEOTIDE SEQUENCE [LARGE SCALE GENOMIC DNA]</scope>
    <source>
        <strain evidence="2 3">TB5</strain>
    </source>
</reference>
<keyword evidence="1" id="KW-0472">Membrane</keyword>
<keyword evidence="3" id="KW-1185">Reference proteome</keyword>
<evidence type="ECO:0000313" key="2">
    <source>
        <dbReference type="EMBL" id="BCN32125.1"/>
    </source>
</evidence>